<keyword evidence="11" id="KW-1185">Reference proteome</keyword>
<organism evidence="10 11">
    <name type="scientific">Desulfocurvibacter africanus subsp. africanus str. Walvis Bay</name>
    <dbReference type="NCBI Taxonomy" id="690850"/>
    <lineage>
        <taxon>Bacteria</taxon>
        <taxon>Pseudomonadati</taxon>
        <taxon>Thermodesulfobacteriota</taxon>
        <taxon>Desulfovibrionia</taxon>
        <taxon>Desulfovibrionales</taxon>
        <taxon>Desulfovibrionaceae</taxon>
        <taxon>Desulfocurvibacter</taxon>
    </lineage>
</organism>
<evidence type="ECO:0000313" key="10">
    <source>
        <dbReference type="EMBL" id="EGJ49646.1"/>
    </source>
</evidence>
<dbReference type="GO" id="GO:0022857">
    <property type="term" value="F:transmembrane transporter activity"/>
    <property type="evidence" value="ECO:0007669"/>
    <property type="project" value="InterPro"/>
</dbReference>
<evidence type="ECO:0000256" key="6">
    <source>
        <dbReference type="ARBA" id="ARBA00022989"/>
    </source>
</evidence>
<reference evidence="10 11" key="1">
    <citation type="journal article" date="2011" name="J. Bacteriol.">
        <title>Genome sequence of the mercury-methylating and pleomorphic Desulfovibrio africanus Strain Walvis Bay.</title>
        <authorList>
            <person name="Brown S.D."/>
            <person name="Wall J.D."/>
            <person name="Kucken A.M."/>
            <person name="Gilmour C.C."/>
            <person name="Podar M."/>
            <person name="Brandt C.C."/>
            <person name="Teshima H."/>
            <person name="Detter J.C."/>
            <person name="Han C.S."/>
            <person name="Land M.L."/>
            <person name="Lucas S."/>
            <person name="Han J."/>
            <person name="Pennacchio L."/>
            <person name="Nolan M."/>
            <person name="Pitluck S."/>
            <person name="Woyke T."/>
            <person name="Goodwin L."/>
            <person name="Palumbo A.V."/>
            <person name="Elias D.A."/>
        </authorList>
    </citation>
    <scope>NUCLEOTIDE SEQUENCE [LARGE SCALE GENOMIC DNA]</scope>
    <source>
        <strain evidence="10 11">Walvis Bay</strain>
    </source>
</reference>
<evidence type="ECO:0000256" key="4">
    <source>
        <dbReference type="ARBA" id="ARBA00022475"/>
    </source>
</evidence>
<evidence type="ECO:0000256" key="5">
    <source>
        <dbReference type="ARBA" id="ARBA00022692"/>
    </source>
</evidence>
<dbReference type="InterPro" id="IPR020846">
    <property type="entry name" value="MFS_dom"/>
</dbReference>
<feature type="transmembrane region" description="Helical" evidence="8">
    <location>
        <begin position="137"/>
        <end position="158"/>
    </location>
</feature>
<feature type="transmembrane region" description="Helical" evidence="8">
    <location>
        <begin position="300"/>
        <end position="322"/>
    </location>
</feature>
<evidence type="ECO:0000256" key="8">
    <source>
        <dbReference type="SAM" id="Phobius"/>
    </source>
</evidence>
<keyword evidence="7 8" id="KW-0472">Membrane</keyword>
<accession>F3YZ01</accession>
<dbReference type="GO" id="GO:0005886">
    <property type="term" value="C:plasma membrane"/>
    <property type="evidence" value="ECO:0007669"/>
    <property type="project" value="UniProtKB-SubCell"/>
</dbReference>
<feature type="transmembrane region" description="Helical" evidence="8">
    <location>
        <begin position="334"/>
        <end position="355"/>
    </location>
</feature>
<dbReference type="InterPro" id="IPR011701">
    <property type="entry name" value="MFS"/>
</dbReference>
<dbReference type="RefSeq" id="WP_014259441.1">
    <property type="nucleotide sequence ID" value="NC_016629.1"/>
</dbReference>
<evidence type="ECO:0000259" key="9">
    <source>
        <dbReference type="PROSITE" id="PS50850"/>
    </source>
</evidence>
<dbReference type="InterPro" id="IPR036259">
    <property type="entry name" value="MFS_trans_sf"/>
</dbReference>
<feature type="transmembrane region" description="Helical" evidence="8">
    <location>
        <begin position="276"/>
        <end position="294"/>
    </location>
</feature>
<feature type="transmembrane region" description="Helical" evidence="8">
    <location>
        <begin position="107"/>
        <end position="125"/>
    </location>
</feature>
<feature type="transmembrane region" description="Helical" evidence="8">
    <location>
        <begin position="49"/>
        <end position="70"/>
    </location>
</feature>
<name>F3YZ01_DESAF</name>
<feature type="domain" description="Major facilitator superfamily (MFS) profile" evidence="9">
    <location>
        <begin position="1"/>
        <end position="387"/>
    </location>
</feature>
<feature type="transmembrane region" description="Helical" evidence="8">
    <location>
        <begin position="361"/>
        <end position="379"/>
    </location>
</feature>
<keyword evidence="6 8" id="KW-1133">Transmembrane helix</keyword>
<evidence type="ECO:0000313" key="11">
    <source>
        <dbReference type="Proteomes" id="UP000007844"/>
    </source>
</evidence>
<dbReference type="eggNOG" id="COG2814">
    <property type="taxonomic scope" value="Bacteria"/>
</dbReference>
<protein>
    <submittedName>
        <fullName evidence="10">Major facilitator superfamily MFS_1</fullName>
    </submittedName>
</protein>
<dbReference type="KEGG" id="daf:Desaf_1307"/>
<feature type="transmembrane region" description="Helical" evidence="8">
    <location>
        <begin position="12"/>
        <end position="29"/>
    </location>
</feature>
<keyword evidence="4" id="KW-1003">Cell membrane</keyword>
<dbReference type="Pfam" id="PF07690">
    <property type="entry name" value="MFS_1"/>
    <property type="match status" value="1"/>
</dbReference>
<dbReference type="PANTHER" id="PTHR43271:SF1">
    <property type="entry name" value="INNER MEMBRANE TRANSPORT PROTEIN YNFM"/>
    <property type="match status" value="1"/>
</dbReference>
<proteinExistence type="inferred from homology"/>
<comment type="subcellular location">
    <subcellularLocation>
        <location evidence="1">Cell membrane</location>
        <topology evidence="1">Multi-pass membrane protein</topology>
    </subcellularLocation>
</comment>
<sequence>MGICKISMRPLQLIAILTTTVAVVCSLYAPQPIQRVLTAHFGVGLQTSALFITVALLPLSIAPLAYGLLLERIQARRMLMVSVLGLALTTTALAFCDGLRPFLALRFAQGLLIPAALTGLMTYVATHSRPEAVQRSMAFYVAATIFGGFFGRFMAGLLTTAFDWRAPFGAIGLALSACLVLLLSLDPDASARFERIRPSAMPEILRRPAFLRVYLIIFCCFFVYTGLLNFLPHRLASLDSGISELRIGAAYLGYLMGIAAALTSRRICRILGGERNAMIAGLALHMTATALFALPWLTTAFLSMFPFCAGMFFVHALAPGLLNSLSDQNRGMVNGLYIAFYYTGGTLGSFLPGLVYARFGWTALVTVLCGMLGLALLLARGLCLATQAQAAPASEG</sequence>
<feature type="transmembrane region" description="Helical" evidence="8">
    <location>
        <begin position="77"/>
        <end position="95"/>
    </location>
</feature>
<keyword evidence="3" id="KW-0813">Transport</keyword>
<dbReference type="CDD" id="cd17324">
    <property type="entry name" value="MFS_NepI_like"/>
    <property type="match status" value="1"/>
</dbReference>
<dbReference type="Gene3D" id="1.20.1250.20">
    <property type="entry name" value="MFS general substrate transporter like domains"/>
    <property type="match status" value="1"/>
</dbReference>
<dbReference type="STRING" id="690850.Desaf_1307"/>
<dbReference type="EMBL" id="CP003221">
    <property type="protein sequence ID" value="EGJ49646.1"/>
    <property type="molecule type" value="Genomic_DNA"/>
</dbReference>
<evidence type="ECO:0000256" key="2">
    <source>
        <dbReference type="ARBA" id="ARBA00008335"/>
    </source>
</evidence>
<comment type="similarity">
    <text evidence="2">Belongs to the major facilitator superfamily.</text>
</comment>
<feature type="transmembrane region" description="Helical" evidence="8">
    <location>
        <begin position="247"/>
        <end position="264"/>
    </location>
</feature>
<dbReference type="AlphaFoldDB" id="F3YZ01"/>
<dbReference type="Proteomes" id="UP000007844">
    <property type="component" value="Chromosome"/>
</dbReference>
<dbReference type="PROSITE" id="PS50850">
    <property type="entry name" value="MFS"/>
    <property type="match status" value="1"/>
</dbReference>
<evidence type="ECO:0000256" key="3">
    <source>
        <dbReference type="ARBA" id="ARBA00022448"/>
    </source>
</evidence>
<dbReference type="PANTHER" id="PTHR43271">
    <property type="entry name" value="BLL2771 PROTEIN"/>
    <property type="match status" value="1"/>
</dbReference>
<evidence type="ECO:0000256" key="7">
    <source>
        <dbReference type="ARBA" id="ARBA00023136"/>
    </source>
</evidence>
<feature type="transmembrane region" description="Helical" evidence="8">
    <location>
        <begin position="164"/>
        <end position="185"/>
    </location>
</feature>
<gene>
    <name evidence="10" type="ORF">Desaf_1307</name>
</gene>
<feature type="transmembrane region" description="Helical" evidence="8">
    <location>
        <begin position="209"/>
        <end position="227"/>
    </location>
</feature>
<dbReference type="SUPFAM" id="SSF103473">
    <property type="entry name" value="MFS general substrate transporter"/>
    <property type="match status" value="1"/>
</dbReference>
<dbReference type="HOGENOM" id="CLU_001265_19_3_7"/>
<evidence type="ECO:0000256" key="1">
    <source>
        <dbReference type="ARBA" id="ARBA00004651"/>
    </source>
</evidence>
<keyword evidence="5 8" id="KW-0812">Transmembrane</keyword>